<evidence type="ECO:0000256" key="3">
    <source>
        <dbReference type="ARBA" id="ARBA00022525"/>
    </source>
</evidence>
<dbReference type="GO" id="GO:0005576">
    <property type="term" value="C:extracellular region"/>
    <property type="evidence" value="ECO:0007669"/>
    <property type="project" value="TreeGrafter"/>
</dbReference>
<evidence type="ECO:0000256" key="7">
    <source>
        <dbReference type="ARBA" id="ARBA00071527"/>
    </source>
</evidence>
<feature type="signal peptide" evidence="8">
    <location>
        <begin position="1"/>
        <end position="18"/>
    </location>
</feature>
<comment type="similarity">
    <text evidence="6">Belongs to the cell wall mannoprotein 1 family.</text>
</comment>
<keyword evidence="4 8" id="KW-0732">Signal</keyword>
<dbReference type="EMBL" id="CAVMBE010000083">
    <property type="protein sequence ID" value="CAK4033295.1"/>
    <property type="molecule type" value="Genomic_DNA"/>
</dbReference>
<keyword evidence="10" id="KW-1185">Reference proteome</keyword>
<evidence type="ECO:0000313" key="9">
    <source>
        <dbReference type="EMBL" id="CAK4033295.1"/>
    </source>
</evidence>
<feature type="chain" id="PRO_5042529676" description="Cell wall mannoprotein 1" evidence="8">
    <location>
        <begin position="19"/>
        <end position="225"/>
    </location>
</feature>
<keyword evidence="2" id="KW-0134">Cell wall</keyword>
<evidence type="ECO:0000256" key="4">
    <source>
        <dbReference type="ARBA" id="ARBA00022729"/>
    </source>
</evidence>
<evidence type="ECO:0000256" key="5">
    <source>
        <dbReference type="ARBA" id="ARBA00023121"/>
    </source>
</evidence>
<dbReference type="PANTHER" id="PTHR38123:SF4">
    <property type="entry name" value="CELL WALL GALACTOMANNOPROTEIN, PUTATIVE (AFU_ORTHOLOGUE AFUA_4G00870)-RELATED"/>
    <property type="match status" value="1"/>
</dbReference>
<dbReference type="Proteomes" id="UP001296104">
    <property type="component" value="Unassembled WGS sequence"/>
</dbReference>
<dbReference type="Gene3D" id="1.20.1280.140">
    <property type="match status" value="1"/>
</dbReference>
<protein>
    <recommendedName>
        <fullName evidence="7">Cell wall mannoprotein 1</fullName>
    </recommendedName>
</protein>
<evidence type="ECO:0000256" key="1">
    <source>
        <dbReference type="ARBA" id="ARBA00004191"/>
    </source>
</evidence>
<dbReference type="AlphaFoldDB" id="A0AAI9EEN0"/>
<dbReference type="InterPro" id="IPR021054">
    <property type="entry name" value="Cell_wall_mannoprotein_1"/>
</dbReference>
<evidence type="ECO:0000256" key="6">
    <source>
        <dbReference type="ARBA" id="ARBA00060953"/>
    </source>
</evidence>
<name>A0AAI9EEN0_9PEZI</name>
<gene>
    <name evidence="9" type="ORF">LECACI_7A008453</name>
</gene>
<dbReference type="FunFam" id="1.20.1280.140:FF:000001">
    <property type="entry name" value="Cell wall serine-threonine-rich galactomannoprotein Mp1"/>
    <property type="match status" value="1"/>
</dbReference>
<dbReference type="GO" id="GO:0008289">
    <property type="term" value="F:lipid binding"/>
    <property type="evidence" value="ECO:0007669"/>
    <property type="project" value="UniProtKB-KW"/>
</dbReference>
<proteinExistence type="inferred from homology"/>
<keyword evidence="3" id="KW-0964">Secreted</keyword>
<dbReference type="GO" id="GO:0009277">
    <property type="term" value="C:fungal-type cell wall"/>
    <property type="evidence" value="ECO:0007669"/>
    <property type="project" value="UniProtKB-ARBA"/>
</dbReference>
<keyword evidence="5" id="KW-0446">Lipid-binding</keyword>
<reference evidence="9" key="1">
    <citation type="submission" date="2023-11" db="EMBL/GenBank/DDBJ databases">
        <authorList>
            <person name="Alioto T."/>
            <person name="Alioto T."/>
            <person name="Gomez Garrido J."/>
        </authorList>
    </citation>
    <scope>NUCLEOTIDE SEQUENCE</scope>
</reference>
<sequence length="225" mass="22923">MYASLLTASTLLPLLALAAPIAKRDAASIVTAINQIETNINSLNTTLNGFKEGDVLAAVEVLEIQQETETLGDSISAAAAAANASAPLNDTESGTVATAVVGLEPQIFSLLDNIQRKKPAFDSAILGVGSVSPQVEQDLEQQKALSAELGNAITAKLTQTYAAFAPVINQQIADAFDQAIATFATSGGLFALPPVPSFDAFESAVTTASQGDSSSGSDGLLGGIL</sequence>
<accession>A0AAI9EEN0</accession>
<comment type="subcellular location">
    <subcellularLocation>
        <location evidence="1">Secreted</location>
        <location evidence="1">Cell wall</location>
    </subcellularLocation>
</comment>
<comment type="caution">
    <text evidence="9">The sequence shown here is derived from an EMBL/GenBank/DDBJ whole genome shotgun (WGS) entry which is preliminary data.</text>
</comment>
<organism evidence="9 10">
    <name type="scientific">Lecanosticta acicola</name>
    <dbReference type="NCBI Taxonomy" id="111012"/>
    <lineage>
        <taxon>Eukaryota</taxon>
        <taxon>Fungi</taxon>
        <taxon>Dikarya</taxon>
        <taxon>Ascomycota</taxon>
        <taxon>Pezizomycotina</taxon>
        <taxon>Dothideomycetes</taxon>
        <taxon>Dothideomycetidae</taxon>
        <taxon>Mycosphaerellales</taxon>
        <taxon>Mycosphaerellaceae</taxon>
        <taxon>Lecanosticta</taxon>
    </lineage>
</organism>
<evidence type="ECO:0000256" key="8">
    <source>
        <dbReference type="SAM" id="SignalP"/>
    </source>
</evidence>
<dbReference type="PANTHER" id="PTHR38123">
    <property type="entry name" value="CELL WALL SERINE-THREONINE-RICH GALACTOMANNOPROTEIN MP1 (AFU_ORTHOLOGUE AFUA_4G03240)"/>
    <property type="match status" value="1"/>
</dbReference>
<evidence type="ECO:0000256" key="2">
    <source>
        <dbReference type="ARBA" id="ARBA00022512"/>
    </source>
</evidence>
<dbReference type="Pfam" id="PF12296">
    <property type="entry name" value="HsbA"/>
    <property type="match status" value="1"/>
</dbReference>
<evidence type="ECO:0000313" key="10">
    <source>
        <dbReference type="Proteomes" id="UP001296104"/>
    </source>
</evidence>